<dbReference type="Proteomes" id="UP000027730">
    <property type="component" value="Unassembled WGS sequence"/>
</dbReference>
<dbReference type="Gene3D" id="3.40.630.30">
    <property type="match status" value="1"/>
</dbReference>
<gene>
    <name evidence="3" type="ORF">M436DRAFT_58193</name>
</gene>
<dbReference type="GeneID" id="25412611"/>
<reference evidence="3 4" key="1">
    <citation type="journal article" date="2014" name="BMC Genomics">
        <title>Genome sequencing of four Aureobasidium pullulans varieties: biotechnological potential, stress tolerance, and description of new species.</title>
        <authorList>
            <person name="Gostin Ar C."/>
            <person name="Ohm R.A."/>
            <person name="Kogej T."/>
            <person name="Sonjak S."/>
            <person name="Turk M."/>
            <person name="Zajc J."/>
            <person name="Zalar P."/>
            <person name="Grube M."/>
            <person name="Sun H."/>
            <person name="Han J."/>
            <person name="Sharma A."/>
            <person name="Chiniquy J."/>
            <person name="Ngan C.Y."/>
            <person name="Lipzen A."/>
            <person name="Barry K."/>
            <person name="Grigoriev I.V."/>
            <person name="Gunde-Cimerman N."/>
        </authorList>
    </citation>
    <scope>NUCLEOTIDE SEQUENCE [LARGE SCALE GENOMIC DNA]</scope>
    <source>
        <strain evidence="3 4">CBS 147.97</strain>
    </source>
</reference>
<dbReference type="HOGENOM" id="CLU_013985_3_2_1"/>
<evidence type="ECO:0000256" key="1">
    <source>
        <dbReference type="SAM" id="MobiDB-lite"/>
    </source>
</evidence>
<name>A0A074WFD0_9PEZI</name>
<dbReference type="PANTHER" id="PTHR43415">
    <property type="entry name" value="SPERMIDINE N(1)-ACETYLTRANSFERASE"/>
    <property type="match status" value="1"/>
</dbReference>
<accession>A0A074WFD0</accession>
<dbReference type="InterPro" id="IPR016181">
    <property type="entry name" value="Acyl_CoA_acyltransferase"/>
</dbReference>
<dbReference type="Pfam" id="PF13302">
    <property type="entry name" value="Acetyltransf_3"/>
    <property type="match status" value="1"/>
</dbReference>
<organism evidence="3 4">
    <name type="scientific">Aureobasidium namibiae CBS 147.97</name>
    <dbReference type="NCBI Taxonomy" id="1043004"/>
    <lineage>
        <taxon>Eukaryota</taxon>
        <taxon>Fungi</taxon>
        <taxon>Dikarya</taxon>
        <taxon>Ascomycota</taxon>
        <taxon>Pezizomycotina</taxon>
        <taxon>Dothideomycetes</taxon>
        <taxon>Dothideomycetidae</taxon>
        <taxon>Dothideales</taxon>
        <taxon>Saccotheciaceae</taxon>
        <taxon>Aureobasidium</taxon>
    </lineage>
</organism>
<feature type="region of interest" description="Disordered" evidence="1">
    <location>
        <begin position="1"/>
        <end position="23"/>
    </location>
</feature>
<dbReference type="EMBL" id="KL584728">
    <property type="protein sequence ID" value="KEQ68577.1"/>
    <property type="molecule type" value="Genomic_DNA"/>
</dbReference>
<evidence type="ECO:0000313" key="3">
    <source>
        <dbReference type="EMBL" id="KEQ68577.1"/>
    </source>
</evidence>
<evidence type="ECO:0000259" key="2">
    <source>
        <dbReference type="PROSITE" id="PS51186"/>
    </source>
</evidence>
<proteinExistence type="predicted"/>
<dbReference type="GO" id="GO:0016747">
    <property type="term" value="F:acyltransferase activity, transferring groups other than amino-acyl groups"/>
    <property type="evidence" value="ECO:0007669"/>
    <property type="project" value="InterPro"/>
</dbReference>
<dbReference type="AlphaFoldDB" id="A0A074WFD0"/>
<evidence type="ECO:0000313" key="4">
    <source>
        <dbReference type="Proteomes" id="UP000027730"/>
    </source>
</evidence>
<feature type="domain" description="N-acetyltransferase" evidence="2">
    <location>
        <begin position="26"/>
        <end position="187"/>
    </location>
</feature>
<dbReference type="PANTHER" id="PTHR43415:SF3">
    <property type="entry name" value="GNAT-FAMILY ACETYLTRANSFERASE"/>
    <property type="match status" value="1"/>
</dbReference>
<protein>
    <submittedName>
        <fullName evidence="3">Acyl-CoA N-acyltransferase</fullName>
    </submittedName>
</protein>
<dbReference type="InterPro" id="IPR000182">
    <property type="entry name" value="GNAT_dom"/>
</dbReference>
<keyword evidence="3" id="KW-0012">Acyltransferase</keyword>
<dbReference type="PROSITE" id="PS51186">
    <property type="entry name" value="GNAT"/>
    <property type="match status" value="1"/>
</dbReference>
<dbReference type="OrthoDB" id="64477at2759"/>
<sequence>MTSNPPKNPLHSARLSFRAPESPSDDDFFSAMVSDIDAYMNSNITNATVPGSKQAKKYQEYLTEKTLLGVVICLRSTHVDGNESEKPTPIGAMHLCKSGDGMTHHRSTEIGIEILDGFQGKGYGSEALTWILEWAFRRLGLHRVQVRAFGWNVRAIELYKRLGFTEEGRWRDALWHDGQFWDDVQLSMLEDDWKQRAERNLDR</sequence>
<keyword evidence="4" id="KW-1185">Reference proteome</keyword>
<dbReference type="CDD" id="cd04301">
    <property type="entry name" value="NAT_SF"/>
    <property type="match status" value="1"/>
</dbReference>
<keyword evidence="3" id="KW-0808">Transferase</keyword>
<dbReference type="RefSeq" id="XP_013422733.1">
    <property type="nucleotide sequence ID" value="XM_013567279.1"/>
</dbReference>
<dbReference type="SUPFAM" id="SSF55729">
    <property type="entry name" value="Acyl-CoA N-acyltransferases (Nat)"/>
    <property type="match status" value="1"/>
</dbReference>